<comment type="caution">
    <text evidence="2">The sequence shown here is derived from an EMBL/GenBank/DDBJ whole genome shotgun (WGS) entry which is preliminary data.</text>
</comment>
<gene>
    <name evidence="2" type="ORF">FJV41_25320</name>
</gene>
<reference evidence="2 3" key="1">
    <citation type="submission" date="2019-06" db="EMBL/GenBank/DDBJ databases">
        <authorList>
            <person name="Livingstone P."/>
            <person name="Whitworth D."/>
        </authorList>
    </citation>
    <scope>NUCLEOTIDE SEQUENCE [LARGE SCALE GENOMIC DNA]</scope>
    <source>
        <strain evidence="2 3">AM401</strain>
    </source>
</reference>
<dbReference type="AlphaFoldDB" id="A0A540WW07"/>
<name>A0A540WW07_9BACT</name>
<organism evidence="2 3">
    <name type="scientific">Myxococcus llanfairpwllgwyngyllgogerychwyrndrobwllllantysiliogogogochensis</name>
    <dbReference type="NCBI Taxonomy" id="2590453"/>
    <lineage>
        <taxon>Bacteria</taxon>
        <taxon>Pseudomonadati</taxon>
        <taxon>Myxococcota</taxon>
        <taxon>Myxococcia</taxon>
        <taxon>Myxococcales</taxon>
        <taxon>Cystobacterineae</taxon>
        <taxon>Myxococcaceae</taxon>
        <taxon>Myxococcus</taxon>
    </lineage>
</organism>
<feature type="chain" id="PRO_5021752869" evidence="1">
    <location>
        <begin position="28"/>
        <end position="311"/>
    </location>
</feature>
<proteinExistence type="predicted"/>
<evidence type="ECO:0000313" key="3">
    <source>
        <dbReference type="Proteomes" id="UP000315369"/>
    </source>
</evidence>
<evidence type="ECO:0000256" key="1">
    <source>
        <dbReference type="SAM" id="SignalP"/>
    </source>
</evidence>
<accession>A0A540WW07</accession>
<dbReference type="EMBL" id="VIFM01000109">
    <property type="protein sequence ID" value="TQF13196.1"/>
    <property type="molecule type" value="Genomic_DNA"/>
</dbReference>
<feature type="signal peptide" evidence="1">
    <location>
        <begin position="1"/>
        <end position="27"/>
    </location>
</feature>
<sequence>MREGITMKRVLLTVLFVSLLSATGAQAQQADLRDYEAGFFVPHRGIISNMYLRHVSASGERDFSQLQAAFRATYVLKFGDLVVVPFDVSLPVVDVTVFTGNPATPSAPKTALRASGVGDVTYIPTIGYGLVQNPEDNTHTWFAFTPYVTVPVGQYDSNKLVNIGANRWVVRPQLVAGQRFKKIFTVEAMASMAFQGDNDEFLVPSAEGGSKLVMSQAPSFGGIFHFGMDLSSTFFTGAGYIVEASGKRTIDTPVGEVEVAKRTTVQSLRLTMGIRLEKASTLMLQFQPDVAVSEGVTKSQFIGARFTHVFF</sequence>
<keyword evidence="1" id="KW-0732">Signal</keyword>
<dbReference type="Proteomes" id="UP000315369">
    <property type="component" value="Unassembled WGS sequence"/>
</dbReference>
<keyword evidence="3" id="KW-1185">Reference proteome</keyword>
<protein>
    <submittedName>
        <fullName evidence="2">Transporter</fullName>
    </submittedName>
</protein>
<dbReference type="Pfam" id="PF13557">
    <property type="entry name" value="Phenol_MetA_deg"/>
    <property type="match status" value="1"/>
</dbReference>
<evidence type="ECO:0000313" key="2">
    <source>
        <dbReference type="EMBL" id="TQF13196.1"/>
    </source>
</evidence>
<dbReference type="InterPro" id="IPR025737">
    <property type="entry name" value="FApF"/>
</dbReference>
<dbReference type="OrthoDB" id="191143at2"/>